<proteinExistence type="predicted"/>
<protein>
    <submittedName>
        <fullName evidence="1">Uncharacterized protein</fullName>
    </submittedName>
</protein>
<name>J9GWS9_9ZZZZ</name>
<sequence>MLCDNTPVIEALSGSVFVFALPQVENILKCFVSHKPAVA</sequence>
<dbReference type="AlphaFoldDB" id="J9GWS9"/>
<accession>J9GWS9</accession>
<comment type="caution">
    <text evidence="1">The sequence shown here is derived from an EMBL/GenBank/DDBJ whole genome shotgun (WGS) entry which is preliminary data.</text>
</comment>
<gene>
    <name evidence="1" type="ORF">EVA_06790</name>
</gene>
<organism evidence="1">
    <name type="scientific">gut metagenome</name>
    <dbReference type="NCBI Taxonomy" id="749906"/>
    <lineage>
        <taxon>unclassified sequences</taxon>
        <taxon>metagenomes</taxon>
        <taxon>organismal metagenomes</taxon>
    </lineage>
</organism>
<evidence type="ECO:0000313" key="1">
    <source>
        <dbReference type="EMBL" id="EJX05100.1"/>
    </source>
</evidence>
<dbReference type="EMBL" id="AMCI01001580">
    <property type="protein sequence ID" value="EJX05100.1"/>
    <property type="molecule type" value="Genomic_DNA"/>
</dbReference>
<reference evidence="1" key="1">
    <citation type="journal article" date="2012" name="PLoS ONE">
        <title>Gene sets for utilization of primary and secondary nutrition supplies in the distal gut of endangered iberian lynx.</title>
        <authorList>
            <person name="Alcaide M."/>
            <person name="Messina E."/>
            <person name="Richter M."/>
            <person name="Bargiela R."/>
            <person name="Peplies J."/>
            <person name="Huws S.A."/>
            <person name="Newbold C.J."/>
            <person name="Golyshin P.N."/>
            <person name="Simon M.A."/>
            <person name="Lopez G."/>
            <person name="Yakimov M.M."/>
            <person name="Ferrer M."/>
        </authorList>
    </citation>
    <scope>NUCLEOTIDE SEQUENCE</scope>
</reference>